<dbReference type="Proteomes" id="UP000198733">
    <property type="component" value="Unassembled WGS sequence"/>
</dbReference>
<evidence type="ECO:0000313" key="2">
    <source>
        <dbReference type="Proteomes" id="UP000198733"/>
    </source>
</evidence>
<dbReference type="EMBL" id="FOEH01000001">
    <property type="protein sequence ID" value="SEP57482.1"/>
    <property type="molecule type" value="Genomic_DNA"/>
</dbReference>
<gene>
    <name evidence="1" type="ORF">SAMN05216232_0210</name>
</gene>
<evidence type="ECO:0000313" key="1">
    <source>
        <dbReference type="EMBL" id="SEP57482.1"/>
    </source>
</evidence>
<sequence>MNTLTGSKPILPQEKSKVLFDSKDIDFGFPEWQLQEISSLWHQGKSLMYITKIVKRNQHEVFFRLYEAWIDGKIDDIEKAFSTGEKLLKGRDRDE</sequence>
<keyword evidence="2" id="KW-1185">Reference proteome</keyword>
<comment type="caution">
    <text evidence="1">The sequence shown here is derived from an EMBL/GenBank/DDBJ whole genome shotgun (WGS) entry which is preliminary data.</text>
</comment>
<dbReference type="RefSeq" id="WP_092501563.1">
    <property type="nucleotide sequence ID" value="NZ_FOEH01000001.1"/>
</dbReference>
<protein>
    <submittedName>
        <fullName evidence="1">Uncharacterized protein</fullName>
    </submittedName>
</protein>
<reference evidence="1 2" key="1">
    <citation type="submission" date="2016-10" db="EMBL/GenBank/DDBJ databases">
        <authorList>
            <person name="Varghese N."/>
            <person name="Submissions S."/>
        </authorList>
    </citation>
    <scope>NUCLEOTIDE SEQUENCE [LARGE SCALE GENOMIC DNA]</scope>
    <source>
        <strain evidence="1 2">CGMCC 1.7734</strain>
    </source>
</reference>
<accession>A0A1H8YZG2</accession>
<organism evidence="1 2">
    <name type="scientific">Virgibacillus subterraneus</name>
    <dbReference type="NCBI Taxonomy" id="621109"/>
    <lineage>
        <taxon>Bacteria</taxon>
        <taxon>Bacillati</taxon>
        <taxon>Bacillota</taxon>
        <taxon>Bacilli</taxon>
        <taxon>Bacillales</taxon>
        <taxon>Bacillaceae</taxon>
        <taxon>Virgibacillus</taxon>
    </lineage>
</organism>
<name>A0A1H8YZG2_9BACI</name>
<proteinExistence type="predicted"/>